<dbReference type="EMBL" id="JBEZUR010000003">
    <property type="protein sequence ID" value="MEU3553292.1"/>
    <property type="molecule type" value="Genomic_DNA"/>
</dbReference>
<keyword evidence="2" id="KW-1185">Reference proteome</keyword>
<dbReference type="RefSeq" id="WP_159105569.1">
    <property type="nucleotide sequence ID" value="NZ_BEVZ01000002.1"/>
</dbReference>
<reference evidence="1 2" key="1">
    <citation type="submission" date="2024-06" db="EMBL/GenBank/DDBJ databases">
        <title>The Natural Products Discovery Center: Release of the First 8490 Sequenced Strains for Exploring Actinobacteria Biosynthetic Diversity.</title>
        <authorList>
            <person name="Kalkreuter E."/>
            <person name="Kautsar S.A."/>
            <person name="Yang D."/>
            <person name="Bader C.D."/>
            <person name="Teijaro C.N."/>
            <person name="Fluegel L."/>
            <person name="Davis C.M."/>
            <person name="Simpson J.R."/>
            <person name="Lauterbach L."/>
            <person name="Steele A.D."/>
            <person name="Gui C."/>
            <person name="Meng S."/>
            <person name="Li G."/>
            <person name="Viehrig K."/>
            <person name="Ye F."/>
            <person name="Su P."/>
            <person name="Kiefer A.F."/>
            <person name="Nichols A."/>
            <person name="Cepeda A.J."/>
            <person name="Yan W."/>
            <person name="Fan B."/>
            <person name="Jiang Y."/>
            <person name="Adhikari A."/>
            <person name="Zheng C.-J."/>
            <person name="Schuster L."/>
            <person name="Cowan T.M."/>
            <person name="Smanski M.J."/>
            <person name="Chevrette M.G."/>
            <person name="De Carvalho L.P.S."/>
            <person name="Shen B."/>
        </authorList>
    </citation>
    <scope>NUCLEOTIDE SEQUENCE [LARGE SCALE GENOMIC DNA]</scope>
    <source>
        <strain evidence="1 2">NPDC038104</strain>
    </source>
</reference>
<protein>
    <submittedName>
        <fullName evidence="1">Uncharacterized protein</fullName>
    </submittedName>
</protein>
<evidence type="ECO:0000313" key="1">
    <source>
        <dbReference type="EMBL" id="MEU3553292.1"/>
    </source>
</evidence>
<accession>A0ABV2YC50</accession>
<dbReference type="Proteomes" id="UP001550850">
    <property type="component" value="Unassembled WGS sequence"/>
</dbReference>
<proteinExistence type="predicted"/>
<comment type="caution">
    <text evidence="1">The sequence shown here is derived from an EMBL/GenBank/DDBJ whole genome shotgun (WGS) entry which is preliminary data.</text>
</comment>
<sequence>MALHDPSDDEVRARLCAYVARSGRGRRPAPAPTDFDLSPSHLVELRITRRLERRTETTRHLPGAVDLAGRPTYDVLAEHKLGPHETPLHRPLDLVRRGSVHQGACGCGNGRRTCPDCGGRRYRPCEPARVCPMCEGVSACTQPFKHGGLADAPTGRLRPGRTGTAEQRVTCEGCHTPAAACPGCRG</sequence>
<gene>
    <name evidence="1" type="ORF">AB0E65_03475</name>
</gene>
<name>A0ABV2YC50_9ACTN</name>
<organism evidence="1 2">
    <name type="scientific">Streptomyces fragilis</name>
    <dbReference type="NCBI Taxonomy" id="67301"/>
    <lineage>
        <taxon>Bacteria</taxon>
        <taxon>Bacillati</taxon>
        <taxon>Actinomycetota</taxon>
        <taxon>Actinomycetes</taxon>
        <taxon>Kitasatosporales</taxon>
        <taxon>Streptomycetaceae</taxon>
        <taxon>Streptomyces</taxon>
    </lineage>
</organism>
<evidence type="ECO:0000313" key="2">
    <source>
        <dbReference type="Proteomes" id="UP001550850"/>
    </source>
</evidence>